<organism evidence="2 3">
    <name type="scientific">Petrolisthes manimaculis</name>
    <dbReference type="NCBI Taxonomy" id="1843537"/>
    <lineage>
        <taxon>Eukaryota</taxon>
        <taxon>Metazoa</taxon>
        <taxon>Ecdysozoa</taxon>
        <taxon>Arthropoda</taxon>
        <taxon>Crustacea</taxon>
        <taxon>Multicrustacea</taxon>
        <taxon>Malacostraca</taxon>
        <taxon>Eumalacostraca</taxon>
        <taxon>Eucarida</taxon>
        <taxon>Decapoda</taxon>
        <taxon>Pleocyemata</taxon>
        <taxon>Anomura</taxon>
        <taxon>Galatheoidea</taxon>
        <taxon>Porcellanidae</taxon>
        <taxon>Petrolisthes</taxon>
    </lineage>
</organism>
<keyword evidence="3" id="KW-1185">Reference proteome</keyword>
<evidence type="ECO:0000313" key="3">
    <source>
        <dbReference type="Proteomes" id="UP001292094"/>
    </source>
</evidence>
<accession>A0AAE1PIB2</accession>
<name>A0AAE1PIB2_9EUCA</name>
<dbReference type="EMBL" id="JAWZYT010001783">
    <property type="protein sequence ID" value="KAK4309225.1"/>
    <property type="molecule type" value="Genomic_DNA"/>
</dbReference>
<feature type="compositionally biased region" description="Basic and acidic residues" evidence="1">
    <location>
        <begin position="55"/>
        <end position="69"/>
    </location>
</feature>
<comment type="caution">
    <text evidence="2">The sequence shown here is derived from an EMBL/GenBank/DDBJ whole genome shotgun (WGS) entry which is preliminary data.</text>
</comment>
<feature type="region of interest" description="Disordered" evidence="1">
    <location>
        <begin position="1"/>
        <end position="23"/>
    </location>
</feature>
<feature type="region of interest" description="Disordered" evidence="1">
    <location>
        <begin position="55"/>
        <end position="78"/>
    </location>
</feature>
<evidence type="ECO:0000256" key="1">
    <source>
        <dbReference type="SAM" id="MobiDB-lite"/>
    </source>
</evidence>
<dbReference type="AlphaFoldDB" id="A0AAE1PIB2"/>
<proteinExistence type="predicted"/>
<sequence>MHRHKYRSGEWEESGSEWEELGSGRRWRVAGVGERQELGIGRSWGVGEGWMGSGRGREGWGDSLVKESEQAGGDEGCW</sequence>
<gene>
    <name evidence="2" type="ORF">Pmani_019151</name>
</gene>
<evidence type="ECO:0000313" key="2">
    <source>
        <dbReference type="EMBL" id="KAK4309225.1"/>
    </source>
</evidence>
<reference evidence="2" key="1">
    <citation type="submission" date="2023-11" db="EMBL/GenBank/DDBJ databases">
        <title>Genome assemblies of two species of porcelain crab, Petrolisthes cinctipes and Petrolisthes manimaculis (Anomura: Porcellanidae).</title>
        <authorList>
            <person name="Angst P."/>
        </authorList>
    </citation>
    <scope>NUCLEOTIDE SEQUENCE</scope>
    <source>
        <strain evidence="2">PB745_02</strain>
        <tissue evidence="2">Gill</tissue>
    </source>
</reference>
<dbReference type="Proteomes" id="UP001292094">
    <property type="component" value="Unassembled WGS sequence"/>
</dbReference>
<protein>
    <submittedName>
        <fullName evidence="2">Uncharacterized protein</fullName>
    </submittedName>
</protein>
<feature type="compositionally biased region" description="Acidic residues" evidence="1">
    <location>
        <begin position="11"/>
        <end position="20"/>
    </location>
</feature>